<organism evidence="2">
    <name type="scientific">viral metagenome</name>
    <dbReference type="NCBI Taxonomy" id="1070528"/>
    <lineage>
        <taxon>unclassified sequences</taxon>
        <taxon>metagenomes</taxon>
        <taxon>organismal metagenomes</taxon>
    </lineage>
</organism>
<protein>
    <submittedName>
        <fullName evidence="2">Uncharacterized protein</fullName>
    </submittedName>
</protein>
<sequence length="450" mass="49483">MSGNLLVEQLLLPENTKRIGEVFTSIATVLGKQAVTVVDDNMPFITVTVRDNTPIVTMSRTFIAGIGTHKLVVTGNFTEDRIYEAEEPAPIETTIDLPAKTIAPTDIQQLIDDGYIIFTKKETAGYTVTCKPNVLDNLDGPIVNLVKRGTVDEQIYKHLCSTLGQKHYLVGDPWPEPVVYTVTDTNTESNNQTSESNNQSNQTSDCPGGMCSLPPRLQAHPSTGPHHQQIQVVTKYVITEKLVETQKLVIKEVPVEVERIVKVPYEVIKEVYICKHTAGPISTNVDDSSKPTAKRATDDPDEDVDDKKPVAKQQSSKPAVKQPVAKTQSAKPTKKAPPTPSASSDEQESSHEQSNESEDQTDNISSTEPDTPPKKVQIKGTWLTDDKTVLKSGKYVFRVSRGGESGSKFEAIGRFNPSSKTKRDPLQQEDISKIKALGKQYSIARNCMPE</sequence>
<proteinExistence type="predicted"/>
<dbReference type="AlphaFoldDB" id="A0A6C0JUC1"/>
<dbReference type="EMBL" id="MN740696">
    <property type="protein sequence ID" value="QHU08406.1"/>
    <property type="molecule type" value="Genomic_DNA"/>
</dbReference>
<feature type="region of interest" description="Disordered" evidence="1">
    <location>
        <begin position="406"/>
        <end position="428"/>
    </location>
</feature>
<evidence type="ECO:0000313" key="2">
    <source>
        <dbReference type="EMBL" id="QHU08406.1"/>
    </source>
</evidence>
<feature type="region of interest" description="Disordered" evidence="1">
    <location>
        <begin position="186"/>
        <end position="226"/>
    </location>
</feature>
<evidence type="ECO:0000256" key="1">
    <source>
        <dbReference type="SAM" id="MobiDB-lite"/>
    </source>
</evidence>
<feature type="compositionally biased region" description="Low complexity" evidence="1">
    <location>
        <begin position="186"/>
        <end position="205"/>
    </location>
</feature>
<name>A0A6C0JUC1_9ZZZZ</name>
<reference evidence="2" key="1">
    <citation type="journal article" date="2020" name="Nature">
        <title>Giant virus diversity and host interactions through global metagenomics.</title>
        <authorList>
            <person name="Schulz F."/>
            <person name="Roux S."/>
            <person name="Paez-Espino D."/>
            <person name="Jungbluth S."/>
            <person name="Walsh D.A."/>
            <person name="Denef V.J."/>
            <person name="McMahon K.D."/>
            <person name="Konstantinidis K.T."/>
            <person name="Eloe-Fadrosh E.A."/>
            <person name="Kyrpides N.C."/>
            <person name="Woyke T."/>
        </authorList>
    </citation>
    <scope>NUCLEOTIDE SEQUENCE</scope>
    <source>
        <strain evidence="2">GVMAG-S-1062768-28</strain>
    </source>
</reference>
<accession>A0A6C0JUC1</accession>
<feature type="region of interest" description="Disordered" evidence="1">
    <location>
        <begin position="279"/>
        <end position="380"/>
    </location>
</feature>